<gene>
    <name evidence="1" type="ORF">EPUS_05901</name>
</gene>
<evidence type="ECO:0000313" key="1">
    <source>
        <dbReference type="EMBL" id="ERF73889.1"/>
    </source>
</evidence>
<dbReference type="HOGENOM" id="CLU_2196944_0_0_1"/>
<organism evidence="1 2">
    <name type="scientific">Endocarpon pusillum (strain Z07020 / HMAS-L-300199)</name>
    <name type="common">Lichen-forming fungus</name>
    <dbReference type="NCBI Taxonomy" id="1263415"/>
    <lineage>
        <taxon>Eukaryota</taxon>
        <taxon>Fungi</taxon>
        <taxon>Dikarya</taxon>
        <taxon>Ascomycota</taxon>
        <taxon>Pezizomycotina</taxon>
        <taxon>Eurotiomycetes</taxon>
        <taxon>Chaetothyriomycetidae</taxon>
        <taxon>Verrucariales</taxon>
        <taxon>Verrucariaceae</taxon>
        <taxon>Endocarpon</taxon>
    </lineage>
</organism>
<evidence type="ECO:0000313" key="2">
    <source>
        <dbReference type="Proteomes" id="UP000019373"/>
    </source>
</evidence>
<dbReference type="GeneID" id="19240848"/>
<dbReference type="Proteomes" id="UP000019373">
    <property type="component" value="Unassembled WGS sequence"/>
</dbReference>
<reference evidence="2" key="1">
    <citation type="journal article" date="2014" name="BMC Genomics">
        <title>Genome characteristics reveal the impact of lichenization on lichen-forming fungus Endocarpon pusillum Hedwig (Verrucariales, Ascomycota).</title>
        <authorList>
            <person name="Wang Y.-Y."/>
            <person name="Liu B."/>
            <person name="Zhang X.-Y."/>
            <person name="Zhou Q.-M."/>
            <person name="Zhang T."/>
            <person name="Li H."/>
            <person name="Yu Y.-F."/>
            <person name="Zhang X.-L."/>
            <person name="Hao X.-Y."/>
            <person name="Wang M."/>
            <person name="Wang L."/>
            <person name="Wei J.-C."/>
        </authorList>
    </citation>
    <scope>NUCLEOTIDE SEQUENCE [LARGE SCALE GENOMIC DNA]</scope>
    <source>
        <strain evidence="2">Z07020 / HMAS-L-300199</strain>
    </source>
</reference>
<dbReference type="EMBL" id="KE720914">
    <property type="protein sequence ID" value="ERF73889.1"/>
    <property type="molecule type" value="Genomic_DNA"/>
</dbReference>
<sequence length="108" mass="12197">MPRSRPESKRLEFGRLSLVRGEAAYEEVFVSWEGGPWRTEKAVGDSQGATSNSIFPSFMQRQSPGQAEFLSRANQDIYRAPGHTFENNPTFTPKGALFIPQKQLYART</sequence>
<name>U1HWU7_ENDPU</name>
<accession>U1HWU7</accession>
<keyword evidence="2" id="KW-1185">Reference proteome</keyword>
<dbReference type="RefSeq" id="XP_007800470.1">
    <property type="nucleotide sequence ID" value="XM_007802279.1"/>
</dbReference>
<dbReference type="AlphaFoldDB" id="U1HWU7"/>
<protein>
    <submittedName>
        <fullName evidence="1">Uncharacterized protein</fullName>
    </submittedName>
</protein>
<proteinExistence type="predicted"/>